<dbReference type="InterPro" id="IPR026017">
    <property type="entry name" value="Lumazine-bd_dom"/>
</dbReference>
<dbReference type="InterPro" id="IPR017938">
    <property type="entry name" value="Riboflavin_synthase-like_b-brl"/>
</dbReference>
<dbReference type="PIRSF" id="PIRSF000498">
    <property type="entry name" value="Riboflavin_syn_A"/>
    <property type="match status" value="1"/>
</dbReference>
<gene>
    <name evidence="13" type="ORF">E1B25_01490</name>
</gene>
<comment type="caution">
    <text evidence="13">The sequence shown here is derived from an EMBL/GenBank/DDBJ whole genome shotgun (WGS) entry which is preliminary data.</text>
</comment>
<dbReference type="InterPro" id="IPR001783">
    <property type="entry name" value="Lumazine-bd"/>
</dbReference>
<dbReference type="CDD" id="cd00402">
    <property type="entry name" value="Riboflavin_synthase_like"/>
    <property type="match status" value="1"/>
</dbReference>
<comment type="function">
    <text evidence="2">Catalyzes the dismutation of two molecules of 6,7-dimethyl-8-ribityllumazine, resulting in the formation of riboflavin and 5-amino-6-(D-ribitylamino)uracil.</text>
</comment>
<dbReference type="Gene3D" id="2.40.30.20">
    <property type="match status" value="2"/>
</dbReference>
<evidence type="ECO:0000313" key="13">
    <source>
        <dbReference type="EMBL" id="TDE40914.1"/>
    </source>
</evidence>
<sequence>MFTGIITDIGTVTELEQRGDLRARIRTGYDTATIDIGASIASDGVCLTVIDLGADWYDVEISAETLSKTSLGGWRSGHRVNLERALKVGDELGGHIVSGHVDGVAEVIAMTDEGDSTRITFRAPHALARFIAPKGSVALNGTSLTVNEVEGDTFGINVIPHTQTATTWGAVKVGDQVNLEVDTLARYVARLNEVS</sequence>
<dbReference type="RefSeq" id="WP_132826904.1">
    <property type="nucleotide sequence ID" value="NZ_SMFP01000001.1"/>
</dbReference>
<feature type="domain" description="Lumazine-binding" evidence="12">
    <location>
        <begin position="96"/>
        <end position="192"/>
    </location>
</feature>
<name>A0A4R5F0I5_9RHOB</name>
<dbReference type="EC" id="2.5.1.9" evidence="5 10"/>
<feature type="domain" description="Lumazine-binding" evidence="12">
    <location>
        <begin position="1"/>
        <end position="95"/>
    </location>
</feature>
<dbReference type="Pfam" id="PF00677">
    <property type="entry name" value="Lum_binding"/>
    <property type="match status" value="2"/>
</dbReference>
<keyword evidence="8 13" id="KW-0808">Transferase</keyword>
<protein>
    <recommendedName>
        <fullName evidence="6 10">Riboflavin synthase</fullName>
        <ecNumber evidence="5 10">2.5.1.9</ecNumber>
    </recommendedName>
</protein>
<dbReference type="FunFam" id="2.40.30.20:FF:000004">
    <property type="entry name" value="Riboflavin synthase, alpha subunit"/>
    <property type="match status" value="1"/>
</dbReference>
<comment type="subunit">
    <text evidence="4">Homotrimer.</text>
</comment>
<evidence type="ECO:0000256" key="4">
    <source>
        <dbReference type="ARBA" id="ARBA00011233"/>
    </source>
</evidence>
<reference evidence="13 14" key="1">
    <citation type="submission" date="2019-03" db="EMBL/GenBank/DDBJ databases">
        <authorList>
            <person name="Zhang S."/>
        </authorList>
    </citation>
    <scope>NUCLEOTIDE SEQUENCE [LARGE SCALE GENOMIC DNA]</scope>
    <source>
        <strain evidence="13 14">S4J41</strain>
    </source>
</reference>
<dbReference type="OrthoDB" id="9788537at2"/>
<evidence type="ECO:0000256" key="1">
    <source>
        <dbReference type="ARBA" id="ARBA00000968"/>
    </source>
</evidence>
<dbReference type="SUPFAM" id="SSF63380">
    <property type="entry name" value="Riboflavin synthase domain-like"/>
    <property type="match status" value="2"/>
</dbReference>
<dbReference type="InterPro" id="IPR023366">
    <property type="entry name" value="ATP_synth_asu-like_sf"/>
</dbReference>
<evidence type="ECO:0000256" key="5">
    <source>
        <dbReference type="ARBA" id="ARBA00012827"/>
    </source>
</evidence>
<dbReference type="PANTHER" id="PTHR21098">
    <property type="entry name" value="RIBOFLAVIN SYNTHASE ALPHA CHAIN"/>
    <property type="match status" value="1"/>
</dbReference>
<accession>A0A4R5F0I5</accession>
<comment type="pathway">
    <text evidence="3">Cofactor biosynthesis; riboflavin biosynthesis; riboflavin from 2-hydroxy-3-oxobutyl phosphate and 5-amino-6-(D-ribitylamino)uracil: step 2/2.</text>
</comment>
<proteinExistence type="predicted"/>
<evidence type="ECO:0000256" key="11">
    <source>
        <dbReference type="PROSITE-ProRule" id="PRU00524"/>
    </source>
</evidence>
<dbReference type="PROSITE" id="PS51177">
    <property type="entry name" value="LUMAZINE_BIND"/>
    <property type="match status" value="2"/>
</dbReference>
<feature type="repeat" description="Lumazine-binding" evidence="11">
    <location>
        <begin position="96"/>
        <end position="192"/>
    </location>
</feature>
<keyword evidence="9" id="KW-0677">Repeat</keyword>
<organism evidence="13 14">
    <name type="scientific">Antarcticimicrobium sediminis</name>
    <dbReference type="NCBI Taxonomy" id="2546227"/>
    <lineage>
        <taxon>Bacteria</taxon>
        <taxon>Pseudomonadati</taxon>
        <taxon>Pseudomonadota</taxon>
        <taxon>Alphaproteobacteria</taxon>
        <taxon>Rhodobacterales</taxon>
        <taxon>Paracoccaceae</taxon>
        <taxon>Antarcticimicrobium</taxon>
    </lineage>
</organism>
<dbReference type="FunFam" id="2.40.30.20:FF:000003">
    <property type="entry name" value="Riboflavin synthase, alpha subunit"/>
    <property type="match status" value="1"/>
</dbReference>
<dbReference type="NCBIfam" id="NF006767">
    <property type="entry name" value="PRK09289.1"/>
    <property type="match status" value="1"/>
</dbReference>
<dbReference type="NCBIfam" id="NF009566">
    <property type="entry name" value="PRK13020.1"/>
    <property type="match status" value="1"/>
</dbReference>
<evidence type="ECO:0000256" key="2">
    <source>
        <dbReference type="ARBA" id="ARBA00002803"/>
    </source>
</evidence>
<dbReference type="EMBL" id="SMFP01000001">
    <property type="protein sequence ID" value="TDE40914.1"/>
    <property type="molecule type" value="Genomic_DNA"/>
</dbReference>
<dbReference type="GO" id="GO:0004746">
    <property type="term" value="F:riboflavin synthase activity"/>
    <property type="evidence" value="ECO:0007669"/>
    <property type="project" value="UniProtKB-UniRule"/>
</dbReference>
<evidence type="ECO:0000256" key="7">
    <source>
        <dbReference type="ARBA" id="ARBA00022619"/>
    </source>
</evidence>
<evidence type="ECO:0000313" key="14">
    <source>
        <dbReference type="Proteomes" id="UP000294662"/>
    </source>
</evidence>
<evidence type="ECO:0000256" key="8">
    <source>
        <dbReference type="ARBA" id="ARBA00022679"/>
    </source>
</evidence>
<evidence type="ECO:0000256" key="3">
    <source>
        <dbReference type="ARBA" id="ARBA00004887"/>
    </source>
</evidence>
<feature type="repeat" description="Lumazine-binding" evidence="11">
    <location>
        <begin position="1"/>
        <end position="95"/>
    </location>
</feature>
<evidence type="ECO:0000256" key="9">
    <source>
        <dbReference type="ARBA" id="ARBA00022737"/>
    </source>
</evidence>
<dbReference type="Proteomes" id="UP000294662">
    <property type="component" value="Unassembled WGS sequence"/>
</dbReference>
<keyword evidence="7" id="KW-0686">Riboflavin biosynthesis</keyword>
<evidence type="ECO:0000256" key="10">
    <source>
        <dbReference type="NCBIfam" id="TIGR00187"/>
    </source>
</evidence>
<evidence type="ECO:0000259" key="12">
    <source>
        <dbReference type="PROSITE" id="PS51177"/>
    </source>
</evidence>
<evidence type="ECO:0000256" key="6">
    <source>
        <dbReference type="ARBA" id="ARBA00013950"/>
    </source>
</evidence>
<dbReference type="GO" id="GO:0009231">
    <property type="term" value="P:riboflavin biosynthetic process"/>
    <property type="evidence" value="ECO:0007669"/>
    <property type="project" value="UniProtKB-KW"/>
</dbReference>
<dbReference type="NCBIfam" id="TIGR00187">
    <property type="entry name" value="ribE"/>
    <property type="match status" value="1"/>
</dbReference>
<dbReference type="AlphaFoldDB" id="A0A4R5F0I5"/>
<keyword evidence="14" id="KW-1185">Reference proteome</keyword>
<dbReference type="PANTHER" id="PTHR21098:SF12">
    <property type="entry name" value="RIBOFLAVIN SYNTHASE"/>
    <property type="match status" value="1"/>
</dbReference>
<comment type="catalytic activity">
    <reaction evidence="1">
        <text>2 6,7-dimethyl-8-(1-D-ribityl)lumazine + H(+) = 5-amino-6-(D-ribitylamino)uracil + riboflavin</text>
        <dbReference type="Rhea" id="RHEA:20772"/>
        <dbReference type="ChEBI" id="CHEBI:15378"/>
        <dbReference type="ChEBI" id="CHEBI:15934"/>
        <dbReference type="ChEBI" id="CHEBI:57986"/>
        <dbReference type="ChEBI" id="CHEBI:58201"/>
        <dbReference type="EC" id="2.5.1.9"/>
    </reaction>
</comment>